<name>A0A9Q3D715_9BASI</name>
<dbReference type="AlphaFoldDB" id="A0A9Q3D715"/>
<sequence length="153" mass="17846">MKSHISDKHSSTCNKLKANSLSLRKINEKLMCFEKDLRTIEASNNDNSFGNKLNEKSAIIEELTEKYLKFNMDDIIEKRIKQAINIIKEDNKKVLDDIENSFTEVKTYKIALKKCFVTSQQEVSKLTMKLNQVTSDNVRQMKVWQGLKHKEDM</sequence>
<dbReference type="Proteomes" id="UP000765509">
    <property type="component" value="Unassembled WGS sequence"/>
</dbReference>
<comment type="caution">
    <text evidence="1">The sequence shown here is derived from an EMBL/GenBank/DDBJ whole genome shotgun (WGS) entry which is preliminary data.</text>
</comment>
<protein>
    <submittedName>
        <fullName evidence="1">Uncharacterized protein</fullName>
    </submittedName>
</protein>
<evidence type="ECO:0000313" key="2">
    <source>
        <dbReference type="Proteomes" id="UP000765509"/>
    </source>
</evidence>
<dbReference type="EMBL" id="AVOT02013133">
    <property type="protein sequence ID" value="MBW0495508.1"/>
    <property type="molecule type" value="Genomic_DNA"/>
</dbReference>
<gene>
    <name evidence="1" type="ORF">O181_035223</name>
</gene>
<accession>A0A9Q3D715</accession>
<organism evidence="1 2">
    <name type="scientific">Austropuccinia psidii MF-1</name>
    <dbReference type="NCBI Taxonomy" id="1389203"/>
    <lineage>
        <taxon>Eukaryota</taxon>
        <taxon>Fungi</taxon>
        <taxon>Dikarya</taxon>
        <taxon>Basidiomycota</taxon>
        <taxon>Pucciniomycotina</taxon>
        <taxon>Pucciniomycetes</taxon>
        <taxon>Pucciniales</taxon>
        <taxon>Sphaerophragmiaceae</taxon>
        <taxon>Austropuccinia</taxon>
    </lineage>
</organism>
<evidence type="ECO:0000313" key="1">
    <source>
        <dbReference type="EMBL" id="MBW0495508.1"/>
    </source>
</evidence>
<keyword evidence="2" id="KW-1185">Reference proteome</keyword>
<proteinExistence type="predicted"/>
<reference evidence="1" key="1">
    <citation type="submission" date="2021-03" db="EMBL/GenBank/DDBJ databases">
        <title>Draft genome sequence of rust myrtle Austropuccinia psidii MF-1, a brazilian biotype.</title>
        <authorList>
            <person name="Quecine M.C."/>
            <person name="Pachon D.M.R."/>
            <person name="Bonatelli M.L."/>
            <person name="Correr F.H."/>
            <person name="Franceschini L.M."/>
            <person name="Leite T.F."/>
            <person name="Margarido G.R.A."/>
            <person name="Almeida C.A."/>
            <person name="Ferrarezi J.A."/>
            <person name="Labate C.A."/>
        </authorList>
    </citation>
    <scope>NUCLEOTIDE SEQUENCE</scope>
    <source>
        <strain evidence="1">MF-1</strain>
    </source>
</reference>